<name>A0AC60P5Z7_IXOPE</name>
<comment type="caution">
    <text evidence="1">The sequence shown here is derived from an EMBL/GenBank/DDBJ whole genome shotgun (WGS) entry which is preliminary data.</text>
</comment>
<sequence>MSDETEEVKKKYEIALAMAAIASMDIEIEAASARVRAIKRQLIVSNALLTALASSPRRRHREVWAYPRNGRWFEETLPNLGGRNFRQSFRVSETTFKYLVDVCRPFMEREVTNMREPVAIEKRVAVGLYKLCSFAEDRTVAHLFDIGRSTVNVIYKDFCETVVSALESRWVKMVTVSDMAGAHTGVPSGVRLSARNWSTRRLPQSGVSAERTCQRLLQL</sequence>
<organism evidence="1 2">
    <name type="scientific">Ixodes persulcatus</name>
    <name type="common">Taiga tick</name>
    <dbReference type="NCBI Taxonomy" id="34615"/>
    <lineage>
        <taxon>Eukaryota</taxon>
        <taxon>Metazoa</taxon>
        <taxon>Ecdysozoa</taxon>
        <taxon>Arthropoda</taxon>
        <taxon>Chelicerata</taxon>
        <taxon>Arachnida</taxon>
        <taxon>Acari</taxon>
        <taxon>Parasitiformes</taxon>
        <taxon>Ixodida</taxon>
        <taxon>Ixodoidea</taxon>
        <taxon>Ixodidae</taxon>
        <taxon>Ixodinae</taxon>
        <taxon>Ixodes</taxon>
    </lineage>
</organism>
<evidence type="ECO:0000313" key="2">
    <source>
        <dbReference type="Proteomes" id="UP000805193"/>
    </source>
</evidence>
<reference evidence="1 2" key="1">
    <citation type="journal article" date="2020" name="Cell">
        <title>Large-Scale Comparative Analyses of Tick Genomes Elucidate Their Genetic Diversity and Vector Capacities.</title>
        <authorList>
            <consortium name="Tick Genome and Microbiome Consortium (TIGMIC)"/>
            <person name="Jia N."/>
            <person name="Wang J."/>
            <person name="Shi W."/>
            <person name="Du L."/>
            <person name="Sun Y."/>
            <person name="Zhan W."/>
            <person name="Jiang J.F."/>
            <person name="Wang Q."/>
            <person name="Zhang B."/>
            <person name="Ji P."/>
            <person name="Bell-Sakyi L."/>
            <person name="Cui X.M."/>
            <person name="Yuan T.T."/>
            <person name="Jiang B.G."/>
            <person name="Yang W.F."/>
            <person name="Lam T.T."/>
            <person name="Chang Q.C."/>
            <person name="Ding S.J."/>
            <person name="Wang X.J."/>
            <person name="Zhu J.G."/>
            <person name="Ruan X.D."/>
            <person name="Zhao L."/>
            <person name="Wei J.T."/>
            <person name="Ye R.Z."/>
            <person name="Que T.C."/>
            <person name="Du C.H."/>
            <person name="Zhou Y.H."/>
            <person name="Cheng J.X."/>
            <person name="Dai P.F."/>
            <person name="Guo W.B."/>
            <person name="Han X.H."/>
            <person name="Huang E.J."/>
            <person name="Li L.F."/>
            <person name="Wei W."/>
            <person name="Gao Y.C."/>
            <person name="Liu J.Z."/>
            <person name="Shao H.Z."/>
            <person name="Wang X."/>
            <person name="Wang C.C."/>
            <person name="Yang T.C."/>
            <person name="Huo Q.B."/>
            <person name="Li W."/>
            <person name="Chen H.Y."/>
            <person name="Chen S.E."/>
            <person name="Zhou L.G."/>
            <person name="Ni X.B."/>
            <person name="Tian J.H."/>
            <person name="Sheng Y."/>
            <person name="Liu T."/>
            <person name="Pan Y.S."/>
            <person name="Xia L.Y."/>
            <person name="Li J."/>
            <person name="Zhao F."/>
            <person name="Cao W.C."/>
        </authorList>
    </citation>
    <scope>NUCLEOTIDE SEQUENCE [LARGE SCALE GENOMIC DNA]</scope>
    <source>
        <strain evidence="1">Iper-2018</strain>
    </source>
</reference>
<dbReference type="EMBL" id="JABSTQ010011142">
    <property type="protein sequence ID" value="KAG0414849.1"/>
    <property type="molecule type" value="Genomic_DNA"/>
</dbReference>
<dbReference type="Proteomes" id="UP000805193">
    <property type="component" value="Unassembled WGS sequence"/>
</dbReference>
<protein>
    <submittedName>
        <fullName evidence="1">Uncharacterized protein</fullName>
    </submittedName>
</protein>
<accession>A0AC60P5Z7</accession>
<proteinExistence type="predicted"/>
<keyword evidence="2" id="KW-1185">Reference proteome</keyword>
<evidence type="ECO:0000313" key="1">
    <source>
        <dbReference type="EMBL" id="KAG0414849.1"/>
    </source>
</evidence>
<gene>
    <name evidence="1" type="ORF">HPB47_007991</name>
</gene>